<name>A0ABR4GZY2_9EURO</name>
<reference evidence="1 2" key="1">
    <citation type="submission" date="2024-07" db="EMBL/GenBank/DDBJ databases">
        <title>Section-level genome sequencing and comparative genomics of Aspergillus sections Usti and Cavernicolus.</title>
        <authorList>
            <consortium name="Lawrence Berkeley National Laboratory"/>
            <person name="Nybo J.L."/>
            <person name="Vesth T.C."/>
            <person name="Theobald S."/>
            <person name="Frisvad J.C."/>
            <person name="Larsen T.O."/>
            <person name="Kjaerboelling I."/>
            <person name="Rothschild-Mancinelli K."/>
            <person name="Lyhne E.K."/>
            <person name="Kogle M.E."/>
            <person name="Barry K."/>
            <person name="Clum A."/>
            <person name="Na H."/>
            <person name="Ledsgaard L."/>
            <person name="Lin J."/>
            <person name="Lipzen A."/>
            <person name="Kuo A."/>
            <person name="Riley R."/>
            <person name="Mondo S."/>
            <person name="Labutti K."/>
            <person name="Haridas S."/>
            <person name="Pangalinan J."/>
            <person name="Salamov A.A."/>
            <person name="Simmons B.A."/>
            <person name="Magnuson J.K."/>
            <person name="Chen J."/>
            <person name="Drula E."/>
            <person name="Henrissat B."/>
            <person name="Wiebenga A."/>
            <person name="Lubbers R.J."/>
            <person name="Gomes A.C."/>
            <person name="Makela M.R."/>
            <person name="Stajich J."/>
            <person name="Grigoriev I.V."/>
            <person name="Mortensen U.H."/>
            <person name="De Vries R.P."/>
            <person name="Baker S.E."/>
            <person name="Andersen M.R."/>
        </authorList>
    </citation>
    <scope>NUCLEOTIDE SEQUENCE [LARGE SCALE GENOMIC DNA]</scope>
    <source>
        <strain evidence="1 2">CBS 588.65</strain>
    </source>
</reference>
<keyword evidence="2" id="KW-1185">Reference proteome</keyword>
<dbReference type="EMBL" id="JBFXLT010000104">
    <property type="protein sequence ID" value="KAL2808744.1"/>
    <property type="molecule type" value="Genomic_DNA"/>
</dbReference>
<sequence>MWTWQSGLEEPWPSCLLQGFAILAPFCAFPRKFTPVNLGGFQTLYIGPRHHGEQSAKRQEIDLDLHYCLPFFQLDEAK</sequence>
<organism evidence="1 2">
    <name type="scientific">Aspergillus granulosus</name>
    <dbReference type="NCBI Taxonomy" id="176169"/>
    <lineage>
        <taxon>Eukaryota</taxon>
        <taxon>Fungi</taxon>
        <taxon>Dikarya</taxon>
        <taxon>Ascomycota</taxon>
        <taxon>Pezizomycotina</taxon>
        <taxon>Eurotiomycetes</taxon>
        <taxon>Eurotiomycetidae</taxon>
        <taxon>Eurotiales</taxon>
        <taxon>Aspergillaceae</taxon>
        <taxon>Aspergillus</taxon>
        <taxon>Aspergillus subgen. Nidulantes</taxon>
    </lineage>
</organism>
<proteinExistence type="predicted"/>
<evidence type="ECO:0000313" key="1">
    <source>
        <dbReference type="EMBL" id="KAL2808744.1"/>
    </source>
</evidence>
<protein>
    <submittedName>
        <fullName evidence="1">Uncharacterized protein</fullName>
    </submittedName>
</protein>
<dbReference type="Proteomes" id="UP001610334">
    <property type="component" value="Unassembled WGS sequence"/>
</dbReference>
<comment type="caution">
    <text evidence="1">The sequence shown here is derived from an EMBL/GenBank/DDBJ whole genome shotgun (WGS) entry which is preliminary data.</text>
</comment>
<accession>A0ABR4GZY2</accession>
<evidence type="ECO:0000313" key="2">
    <source>
        <dbReference type="Proteomes" id="UP001610334"/>
    </source>
</evidence>
<gene>
    <name evidence="1" type="ORF">BJX63DRAFT_407970</name>
</gene>